<evidence type="ECO:0000313" key="4">
    <source>
        <dbReference type="Proteomes" id="UP000267821"/>
    </source>
</evidence>
<feature type="region of interest" description="Disordered" evidence="1">
    <location>
        <begin position="482"/>
        <end position="524"/>
    </location>
</feature>
<feature type="domain" description="SUZ" evidence="2">
    <location>
        <begin position="77"/>
        <end position="146"/>
    </location>
</feature>
<feature type="compositionally biased region" description="Low complexity" evidence="1">
    <location>
        <begin position="209"/>
        <end position="220"/>
    </location>
</feature>
<dbReference type="AlphaFoldDB" id="A0A3N4LZM0"/>
<feature type="compositionally biased region" description="Low complexity" evidence="1">
    <location>
        <begin position="24"/>
        <end position="46"/>
    </location>
</feature>
<accession>A0A3N4LZM0</accession>
<evidence type="ECO:0000313" key="3">
    <source>
        <dbReference type="EMBL" id="RPB28353.1"/>
    </source>
</evidence>
<feature type="region of interest" description="Disordered" evidence="1">
    <location>
        <begin position="345"/>
        <end position="391"/>
    </location>
</feature>
<feature type="compositionally biased region" description="Gly residues" evidence="1">
    <location>
        <begin position="510"/>
        <end position="524"/>
    </location>
</feature>
<feature type="compositionally biased region" description="Polar residues" evidence="1">
    <location>
        <begin position="249"/>
        <end position="267"/>
    </location>
</feature>
<dbReference type="PROSITE" id="PS51673">
    <property type="entry name" value="SUZ"/>
    <property type="match status" value="1"/>
</dbReference>
<protein>
    <recommendedName>
        <fullName evidence="2">SUZ domain-containing protein</fullName>
    </recommendedName>
</protein>
<feature type="region of interest" description="Disordered" evidence="1">
    <location>
        <begin position="1"/>
        <end position="66"/>
    </location>
</feature>
<dbReference type="InParanoid" id="A0A3N4LZM0"/>
<dbReference type="EMBL" id="ML121529">
    <property type="protein sequence ID" value="RPB28353.1"/>
    <property type="molecule type" value="Genomic_DNA"/>
</dbReference>
<feature type="compositionally biased region" description="Basic and acidic residues" evidence="1">
    <location>
        <begin position="125"/>
        <end position="141"/>
    </location>
</feature>
<dbReference type="STRING" id="1051890.A0A3N4LZM0"/>
<dbReference type="Pfam" id="PF12752">
    <property type="entry name" value="SUZ"/>
    <property type="match status" value="1"/>
</dbReference>
<dbReference type="InterPro" id="IPR039228">
    <property type="entry name" value="SZRD1"/>
</dbReference>
<dbReference type="PANTHER" id="PTHR31796">
    <property type="entry name" value="SUZ DOMAIN-CONTAINING PROTEIN 1"/>
    <property type="match status" value="1"/>
</dbReference>
<name>A0A3N4LZM0_9PEZI</name>
<sequence>MAAVDSWSDGWESTADREAVKAKSGSVETVEGNGSSSGSSTTSNSSLTAPATSPKILSKKAPAEEENKKIWEAANASNPFEVVSSDSAPTKVVNFKPELKILKRAPPAAPVAKSANTNSESPAILDRKEKERRYAEARERLFGPASSTASSESTTSSSTTPTVGMSRSSSSSGLPNKNGENGSGTSTPSRERGSGTRGGKKNGRGNGSGNNTPRSRSPGRGQRGCDPNRTSGIVGGITKVTENGWVYTGTGQTPRTSSPASTKSTGVDSRVGSPGIAAVSAGMMSMNLNATGGYNSTTSLYASVSGMPNPWGMCGVGGGPGVIGQRPQGGFLLSGQGYPTQQYFPPNQSYPMTQLPTQFSQSPGPPTGYTSQAQSYQQQQSQANNFSSYQASGVPGPYNMPLQQHPTLQQQKQHTISQSHLNYQRPYSQISTGPSPLSTSISLAPRYEPTGGAPRMVYLQDPNVFSPRPPPPQGNLIPGYGNNPVPGVGTCDSLNPIRAPRGPDVNMGRGFSGRGGRGGGFDAS</sequence>
<feature type="compositionally biased region" description="Low complexity" evidence="1">
    <location>
        <begin position="144"/>
        <end position="172"/>
    </location>
</feature>
<feature type="region of interest" description="Disordered" evidence="1">
    <location>
        <begin position="99"/>
        <end position="271"/>
    </location>
</feature>
<evidence type="ECO:0000259" key="2">
    <source>
        <dbReference type="PROSITE" id="PS51673"/>
    </source>
</evidence>
<evidence type="ECO:0000256" key="1">
    <source>
        <dbReference type="SAM" id="MobiDB-lite"/>
    </source>
</evidence>
<feature type="compositionally biased region" description="Polar residues" evidence="1">
    <location>
        <begin position="173"/>
        <end position="188"/>
    </location>
</feature>
<dbReference type="PANTHER" id="PTHR31796:SF2">
    <property type="entry name" value="SUZ DOMAIN-CONTAINING PROTEIN 1"/>
    <property type="match status" value="1"/>
</dbReference>
<organism evidence="3 4">
    <name type="scientific">Terfezia boudieri ATCC MYA-4762</name>
    <dbReference type="NCBI Taxonomy" id="1051890"/>
    <lineage>
        <taxon>Eukaryota</taxon>
        <taxon>Fungi</taxon>
        <taxon>Dikarya</taxon>
        <taxon>Ascomycota</taxon>
        <taxon>Pezizomycotina</taxon>
        <taxon>Pezizomycetes</taxon>
        <taxon>Pezizales</taxon>
        <taxon>Pezizaceae</taxon>
        <taxon>Terfezia</taxon>
    </lineage>
</organism>
<reference evidence="3 4" key="1">
    <citation type="journal article" date="2018" name="Nat. Ecol. Evol.">
        <title>Pezizomycetes genomes reveal the molecular basis of ectomycorrhizal truffle lifestyle.</title>
        <authorList>
            <person name="Murat C."/>
            <person name="Payen T."/>
            <person name="Noel B."/>
            <person name="Kuo A."/>
            <person name="Morin E."/>
            <person name="Chen J."/>
            <person name="Kohler A."/>
            <person name="Krizsan K."/>
            <person name="Balestrini R."/>
            <person name="Da Silva C."/>
            <person name="Montanini B."/>
            <person name="Hainaut M."/>
            <person name="Levati E."/>
            <person name="Barry K.W."/>
            <person name="Belfiori B."/>
            <person name="Cichocki N."/>
            <person name="Clum A."/>
            <person name="Dockter R.B."/>
            <person name="Fauchery L."/>
            <person name="Guy J."/>
            <person name="Iotti M."/>
            <person name="Le Tacon F."/>
            <person name="Lindquist E.A."/>
            <person name="Lipzen A."/>
            <person name="Malagnac F."/>
            <person name="Mello A."/>
            <person name="Molinier V."/>
            <person name="Miyauchi S."/>
            <person name="Poulain J."/>
            <person name="Riccioni C."/>
            <person name="Rubini A."/>
            <person name="Sitrit Y."/>
            <person name="Splivallo R."/>
            <person name="Traeger S."/>
            <person name="Wang M."/>
            <person name="Zifcakova L."/>
            <person name="Wipf D."/>
            <person name="Zambonelli A."/>
            <person name="Paolocci F."/>
            <person name="Nowrousian M."/>
            <person name="Ottonello S."/>
            <person name="Baldrian P."/>
            <person name="Spatafora J.W."/>
            <person name="Henrissat B."/>
            <person name="Nagy L.G."/>
            <person name="Aury J.M."/>
            <person name="Wincker P."/>
            <person name="Grigoriev I.V."/>
            <person name="Bonfante P."/>
            <person name="Martin F.M."/>
        </authorList>
    </citation>
    <scope>NUCLEOTIDE SEQUENCE [LARGE SCALE GENOMIC DNA]</scope>
    <source>
        <strain evidence="3 4">ATCC MYA-4762</strain>
    </source>
</reference>
<gene>
    <name evidence="3" type="ORF">L211DRAFT_887030</name>
</gene>
<dbReference type="Proteomes" id="UP000267821">
    <property type="component" value="Unassembled WGS sequence"/>
</dbReference>
<feature type="compositionally biased region" description="Polar residues" evidence="1">
    <location>
        <begin position="345"/>
        <end position="362"/>
    </location>
</feature>
<dbReference type="OrthoDB" id="5422283at2759"/>
<dbReference type="InterPro" id="IPR024771">
    <property type="entry name" value="SUZ"/>
</dbReference>
<feature type="compositionally biased region" description="Low complexity" evidence="1">
    <location>
        <begin position="371"/>
        <end position="391"/>
    </location>
</feature>
<proteinExistence type="predicted"/>
<keyword evidence="4" id="KW-1185">Reference proteome</keyword>